<dbReference type="STRING" id="200904.GCA_900168775_01059"/>
<dbReference type="RefSeq" id="WP_113869080.1">
    <property type="nucleotide sequence ID" value="NZ_BAABQN010000007.1"/>
</dbReference>
<evidence type="ECO:0000256" key="4">
    <source>
        <dbReference type="ARBA" id="ARBA00023136"/>
    </source>
</evidence>
<dbReference type="GO" id="GO:0140359">
    <property type="term" value="F:ABC-type transporter activity"/>
    <property type="evidence" value="ECO:0007669"/>
    <property type="project" value="InterPro"/>
</dbReference>
<comment type="caution">
    <text evidence="7">The sequence shown here is derived from an EMBL/GenBank/DDBJ whole genome shotgun (WGS) entry which is preliminary data.</text>
</comment>
<comment type="subcellular location">
    <subcellularLocation>
        <location evidence="1">Membrane</location>
        <topology evidence="1">Multi-pass membrane protein</topology>
    </subcellularLocation>
</comment>
<accession>A0A366E423</accession>
<dbReference type="InterPro" id="IPR013525">
    <property type="entry name" value="ABC2_TM"/>
</dbReference>
<organism evidence="7 8">
    <name type="scientific">Paraliobacillus ryukyuensis</name>
    <dbReference type="NCBI Taxonomy" id="200904"/>
    <lineage>
        <taxon>Bacteria</taxon>
        <taxon>Bacillati</taxon>
        <taxon>Bacillota</taxon>
        <taxon>Bacilli</taxon>
        <taxon>Bacillales</taxon>
        <taxon>Bacillaceae</taxon>
        <taxon>Paraliobacillus</taxon>
    </lineage>
</organism>
<name>A0A366E423_9BACI</name>
<evidence type="ECO:0000256" key="5">
    <source>
        <dbReference type="SAM" id="Phobius"/>
    </source>
</evidence>
<feature type="domain" description="ABC-2 type transporter transmembrane" evidence="6">
    <location>
        <begin position="18"/>
        <end position="350"/>
    </location>
</feature>
<protein>
    <submittedName>
        <fullName evidence="7">ABC-2 type transport system permease protein</fullName>
    </submittedName>
</protein>
<dbReference type="Gene3D" id="3.40.1710.10">
    <property type="entry name" value="abc type-2 transporter like domain"/>
    <property type="match status" value="1"/>
</dbReference>
<sequence length="378" mass="43523">MKQIFSTRWLHWRKQWLSLIIWLLLPIIATLMVVTIANQWQEETVIPIGLVVEDDTTMANDLVQAIYDTELIRVHQMEREQALTELEQHELDSVFVIEQGYMDKIKTNDRKKVITAYVSDMSIAYTPVKEAIASYVQQDAGASRAAYTLDAMATHYNTKPTWTWNEIVATSNQIKQEEALLDTDFSFNQQAKQHQENKALSLWNVWGIWSVFAFLTTFFLFDWVIKEKQSAIKVRLSLLPISFKGYLVRNGLLYGGLLLLSDLINMSLLSLYTGQTIDRNQVLAIIVFRFTICLGAFLIAQCFQTSFYYYVSVLPLTLIMAVIGGAIIPIDGLPNKWAWISYFSPMQQLVKSDSLTVWSIILLVVFFIWYWGKGEKHA</sequence>
<proteinExistence type="predicted"/>
<dbReference type="GO" id="GO:0016020">
    <property type="term" value="C:membrane"/>
    <property type="evidence" value="ECO:0007669"/>
    <property type="project" value="UniProtKB-SubCell"/>
</dbReference>
<dbReference type="OrthoDB" id="2417739at2"/>
<feature type="transmembrane region" description="Helical" evidence="5">
    <location>
        <begin position="281"/>
        <end position="300"/>
    </location>
</feature>
<evidence type="ECO:0000313" key="7">
    <source>
        <dbReference type="EMBL" id="RBO97120.1"/>
    </source>
</evidence>
<keyword evidence="3 5" id="KW-1133">Transmembrane helix</keyword>
<feature type="transmembrane region" description="Helical" evidence="5">
    <location>
        <begin position="307"/>
        <end position="330"/>
    </location>
</feature>
<keyword evidence="4 5" id="KW-0472">Membrane</keyword>
<feature type="transmembrane region" description="Helical" evidence="5">
    <location>
        <begin position="355"/>
        <end position="372"/>
    </location>
</feature>
<feature type="transmembrane region" description="Helical" evidence="5">
    <location>
        <begin position="246"/>
        <end position="269"/>
    </location>
</feature>
<evidence type="ECO:0000259" key="6">
    <source>
        <dbReference type="Pfam" id="PF12698"/>
    </source>
</evidence>
<keyword evidence="2 5" id="KW-0812">Transmembrane</keyword>
<reference evidence="7 8" key="1">
    <citation type="submission" date="2018-06" db="EMBL/GenBank/DDBJ databases">
        <title>Genomic Encyclopedia of Type Strains, Phase IV (KMG-IV): sequencing the most valuable type-strain genomes for metagenomic binning, comparative biology and taxonomic classification.</title>
        <authorList>
            <person name="Goeker M."/>
        </authorList>
    </citation>
    <scope>NUCLEOTIDE SEQUENCE [LARGE SCALE GENOMIC DNA]</scope>
    <source>
        <strain evidence="7 8">DSM 15140</strain>
    </source>
</reference>
<feature type="transmembrane region" description="Helical" evidence="5">
    <location>
        <begin position="203"/>
        <end position="225"/>
    </location>
</feature>
<dbReference type="AlphaFoldDB" id="A0A366E423"/>
<dbReference type="Pfam" id="PF12698">
    <property type="entry name" value="ABC2_membrane_3"/>
    <property type="match status" value="1"/>
</dbReference>
<dbReference type="Proteomes" id="UP000252254">
    <property type="component" value="Unassembled WGS sequence"/>
</dbReference>
<gene>
    <name evidence="7" type="ORF">DES48_10736</name>
</gene>
<keyword evidence="8" id="KW-1185">Reference proteome</keyword>
<feature type="transmembrane region" description="Helical" evidence="5">
    <location>
        <begin position="16"/>
        <end position="37"/>
    </location>
</feature>
<evidence type="ECO:0000256" key="2">
    <source>
        <dbReference type="ARBA" id="ARBA00022692"/>
    </source>
</evidence>
<dbReference type="EMBL" id="QNRI01000007">
    <property type="protein sequence ID" value="RBO97120.1"/>
    <property type="molecule type" value="Genomic_DNA"/>
</dbReference>
<evidence type="ECO:0000313" key="8">
    <source>
        <dbReference type="Proteomes" id="UP000252254"/>
    </source>
</evidence>
<evidence type="ECO:0000256" key="1">
    <source>
        <dbReference type="ARBA" id="ARBA00004141"/>
    </source>
</evidence>
<evidence type="ECO:0000256" key="3">
    <source>
        <dbReference type="ARBA" id="ARBA00022989"/>
    </source>
</evidence>